<feature type="domain" description="Tectonic-1-3" evidence="8">
    <location>
        <begin position="461"/>
        <end position="608"/>
    </location>
</feature>
<proteinExistence type="inferred from homology"/>
<dbReference type="KEGG" id="xma:102235086"/>
<evidence type="ECO:0000256" key="5">
    <source>
        <dbReference type="ARBA" id="ARBA00023180"/>
    </source>
</evidence>
<keyword evidence="4" id="KW-0970">Cilium biogenesis/degradation</keyword>
<dbReference type="eggNOG" id="ENOG502RKDI">
    <property type="taxonomic scope" value="Eukaryota"/>
</dbReference>
<dbReference type="InParanoid" id="M4AVV1"/>
<comment type="similarity">
    <text evidence="1">Belongs to the tectonic family.</text>
</comment>
<sequence>MIISRLNSLHVLLLCGRLALSATDVGVTDSTISSQTTGGPFGSPTPAYGSPTPTYGVGEQTHPVSRGGSSVAPITEGVTGASSVAPITEGVTGASSVAPITEGVTGASSVAPVIEGVTGASSVAPVTEGVTGATEEATLYPTLGTETPSPTTVRTPMSSQGDPQICLCDLTPDFCDIGCCCDTADCDVANLTTVFTSCPKEDVKQVCIEKWLMFRANVDPSLVTVTDTLFCVQAAAAAAEPPSLPALTRFPATGDVYHFSPREHPIPAYRRHFHQVDDLIQTCWYNFSVQGFLNQPAPGAASSFCFNRNPAKFLRSTSLSCARMVTSQSCTTDPDLSSSSYYFNMSLVTVPTTDTMKITSDLLVPVTPLSDWPAPVKQNGFCLNVVKTVQFLVYYTPKGELTNASIDFTLIDVPLQQLVLQTHSVEFQRDTPRPTSVKPKPPAVGLSEGSAVMALIDGEMQPLKSLGVSDGGRCSSDPGRLSSILFTHNTINGCTFSSETQNCTELRSQIYEIFRGSTAPEEIAMNSGLQPNWTRVLIQDCQIDPQESCESGCNLPLSFSIQIVWARQGFIEVPQNHILGAKFLFRCQKVQCPLSSPLTLTAKATFVETTVYPEAPRGVPQPHWRFPFGFFTRGAAELDGHLDTSGCGAEKVTWSLMVFPLLLLSELGFLTLQKL</sequence>
<comment type="subunit">
    <text evidence="2">Part of the tectonic-like complex (also named B9 complex).</text>
</comment>
<dbReference type="AlphaFoldDB" id="M4AVV1"/>
<evidence type="ECO:0000256" key="4">
    <source>
        <dbReference type="ARBA" id="ARBA00022794"/>
    </source>
</evidence>
<feature type="domain" description="Tectonic-1-3" evidence="8">
    <location>
        <begin position="280"/>
        <end position="424"/>
    </location>
</feature>
<dbReference type="OrthoDB" id="184109at2759"/>
<evidence type="ECO:0000256" key="3">
    <source>
        <dbReference type="ARBA" id="ARBA00022729"/>
    </source>
</evidence>
<evidence type="ECO:0000256" key="7">
    <source>
        <dbReference type="SAM" id="SignalP"/>
    </source>
</evidence>
<dbReference type="GeneTree" id="ENSGT00570000079101"/>
<reference evidence="11" key="2">
    <citation type="journal article" date="2013" name="Nat. Genet.">
        <title>The genome of the platyfish, Xiphophorus maculatus, provides insights into evolutionary adaptation and several complex traits.</title>
        <authorList>
            <person name="Schartl M."/>
            <person name="Walter R.B."/>
            <person name="Shen Y."/>
            <person name="Garcia T."/>
            <person name="Catchen J."/>
            <person name="Amores A."/>
            <person name="Braasch I."/>
            <person name="Chalopin D."/>
            <person name="Volff J.N."/>
            <person name="Lesch K.P."/>
            <person name="Bisazza A."/>
            <person name="Minx P."/>
            <person name="Hillier L."/>
            <person name="Wilson R.K."/>
            <person name="Fuerstenberg S."/>
            <person name="Boore J."/>
            <person name="Searle S."/>
            <person name="Postlethwait J.H."/>
            <person name="Warren W.C."/>
        </authorList>
    </citation>
    <scope>NUCLEOTIDE SEQUENCE [LARGE SCALE GENOMIC DNA]</scope>
    <source>
        <strain evidence="11">JP 163 A</strain>
    </source>
</reference>
<dbReference type="InterPro" id="IPR057724">
    <property type="entry name" value="TCTN1-3_N"/>
</dbReference>
<dbReference type="GO" id="GO:0060271">
    <property type="term" value="P:cilium assembly"/>
    <property type="evidence" value="ECO:0007669"/>
    <property type="project" value="TreeGrafter"/>
</dbReference>
<dbReference type="Proteomes" id="UP000002852">
    <property type="component" value="Unassembled WGS sequence"/>
</dbReference>
<dbReference type="HOGENOM" id="CLU_016974_1_0_1"/>
<accession>M4AVV1</accession>
<dbReference type="PANTHER" id="PTHR14611">
    <property type="entry name" value="TECTONIC FAMILY MEMBER"/>
    <property type="match status" value="1"/>
</dbReference>
<dbReference type="Pfam" id="PF07773">
    <property type="entry name" value="TCTN_DUF1619"/>
    <property type="match status" value="2"/>
</dbReference>
<evidence type="ECO:0000256" key="6">
    <source>
        <dbReference type="SAM" id="MobiDB-lite"/>
    </source>
</evidence>
<keyword evidence="5" id="KW-0325">Glycoprotein</keyword>
<dbReference type="GO" id="GO:0007224">
    <property type="term" value="P:smoothened signaling pathway"/>
    <property type="evidence" value="ECO:0007669"/>
    <property type="project" value="TreeGrafter"/>
</dbReference>
<dbReference type="CTD" id="26123"/>
<dbReference type="PANTHER" id="PTHR14611:SF4">
    <property type="entry name" value="TECTONIC-3"/>
    <property type="match status" value="1"/>
</dbReference>
<feature type="chain" id="PRO_5017187428" evidence="7">
    <location>
        <begin position="22"/>
        <end position="675"/>
    </location>
</feature>
<evidence type="ECO:0000259" key="9">
    <source>
        <dbReference type="Pfam" id="PF25752"/>
    </source>
</evidence>
<dbReference type="OMA" id="KVQFGVN"/>
<evidence type="ECO:0000256" key="2">
    <source>
        <dbReference type="ARBA" id="ARBA00011495"/>
    </source>
</evidence>
<evidence type="ECO:0000313" key="11">
    <source>
        <dbReference type="Proteomes" id="UP000002852"/>
    </source>
</evidence>
<feature type="domain" description="Tectonic-1-3 N-terminal" evidence="9">
    <location>
        <begin position="162"/>
        <end position="233"/>
    </location>
</feature>
<reference evidence="10" key="3">
    <citation type="submission" date="2025-08" db="UniProtKB">
        <authorList>
            <consortium name="Ensembl"/>
        </authorList>
    </citation>
    <scope>IDENTIFICATION</scope>
    <source>
        <strain evidence="10">JP 163 A</strain>
    </source>
</reference>
<feature type="region of interest" description="Disordered" evidence="6">
    <location>
        <begin position="30"/>
        <end position="55"/>
    </location>
</feature>
<dbReference type="GeneID" id="102235086"/>
<reference evidence="10" key="4">
    <citation type="submission" date="2025-09" db="UniProtKB">
        <authorList>
            <consortium name="Ensembl"/>
        </authorList>
    </citation>
    <scope>IDENTIFICATION</scope>
    <source>
        <strain evidence="10">JP 163 A</strain>
    </source>
</reference>
<dbReference type="Pfam" id="PF25752">
    <property type="entry name" value="DUF1619_N"/>
    <property type="match status" value="1"/>
</dbReference>
<dbReference type="STRING" id="8083.ENSXMAP00000018596"/>
<keyword evidence="3 7" id="KW-0732">Signal</keyword>
<dbReference type="RefSeq" id="XP_023197153.1">
    <property type="nucleotide sequence ID" value="XM_023341385.1"/>
</dbReference>
<name>M4AVV1_XIPMA</name>
<evidence type="ECO:0000259" key="8">
    <source>
        <dbReference type="Pfam" id="PF07773"/>
    </source>
</evidence>
<evidence type="ECO:0000256" key="1">
    <source>
        <dbReference type="ARBA" id="ARBA00007633"/>
    </source>
</evidence>
<dbReference type="InterPro" id="IPR040354">
    <property type="entry name" value="TCTN1-3"/>
</dbReference>
<dbReference type="Ensembl" id="ENSXMAT00000018624.2">
    <property type="protein sequence ID" value="ENSXMAP00000018596.2"/>
    <property type="gene ID" value="ENSXMAG00000018557.2"/>
</dbReference>
<feature type="signal peptide" evidence="7">
    <location>
        <begin position="1"/>
        <end position="21"/>
    </location>
</feature>
<reference evidence="11" key="1">
    <citation type="submission" date="2012-01" db="EMBL/GenBank/DDBJ databases">
        <authorList>
            <person name="Walter R."/>
            <person name="Schartl M."/>
            <person name="Warren W."/>
        </authorList>
    </citation>
    <scope>NUCLEOTIDE SEQUENCE [LARGE SCALE GENOMIC DNA]</scope>
    <source>
        <strain evidence="11">JP 163 A</strain>
    </source>
</reference>
<keyword evidence="11" id="KW-1185">Reference proteome</keyword>
<organism evidence="10 11">
    <name type="scientific">Xiphophorus maculatus</name>
    <name type="common">Southern platyfish</name>
    <name type="synonym">Platypoecilus maculatus</name>
    <dbReference type="NCBI Taxonomy" id="8083"/>
    <lineage>
        <taxon>Eukaryota</taxon>
        <taxon>Metazoa</taxon>
        <taxon>Chordata</taxon>
        <taxon>Craniata</taxon>
        <taxon>Vertebrata</taxon>
        <taxon>Euteleostomi</taxon>
        <taxon>Actinopterygii</taxon>
        <taxon>Neopterygii</taxon>
        <taxon>Teleostei</taxon>
        <taxon>Neoteleostei</taxon>
        <taxon>Acanthomorphata</taxon>
        <taxon>Ovalentaria</taxon>
        <taxon>Atherinomorphae</taxon>
        <taxon>Cyprinodontiformes</taxon>
        <taxon>Poeciliidae</taxon>
        <taxon>Poeciliinae</taxon>
        <taxon>Xiphophorus</taxon>
    </lineage>
</organism>
<dbReference type="InterPro" id="IPR011677">
    <property type="entry name" value="TCTN1-3_dom"/>
</dbReference>
<evidence type="ECO:0000313" key="10">
    <source>
        <dbReference type="Ensembl" id="ENSXMAP00000018596.2"/>
    </source>
</evidence>
<protein>
    <submittedName>
        <fullName evidence="10">Tectonic family member 3</fullName>
    </submittedName>
</protein>